<dbReference type="Pfam" id="PF10702">
    <property type="entry name" value="DUF2507"/>
    <property type="match status" value="1"/>
</dbReference>
<dbReference type="SUPFAM" id="SSF111126">
    <property type="entry name" value="Ligand-binding domain in the NO signalling and Golgi transport"/>
    <property type="match status" value="1"/>
</dbReference>
<dbReference type="Proteomes" id="UP000321491">
    <property type="component" value="Unassembled WGS sequence"/>
</dbReference>
<dbReference type="InterPro" id="IPR024096">
    <property type="entry name" value="NO_sig/Golgi_transp_ligand-bd"/>
</dbReference>
<dbReference type="InterPro" id="IPR019642">
    <property type="entry name" value="DUF2507"/>
</dbReference>
<protein>
    <recommendedName>
        <fullName evidence="3">DUF2507 domain-containing protein</fullName>
    </recommendedName>
</protein>
<dbReference type="AlphaFoldDB" id="A0A511V2A7"/>
<dbReference type="Gene3D" id="3.30.1380.20">
    <property type="entry name" value="Trafficking protein particle complex subunit 3"/>
    <property type="match status" value="1"/>
</dbReference>
<reference evidence="1 2" key="1">
    <citation type="submission" date="2019-07" db="EMBL/GenBank/DDBJ databases">
        <title>Whole genome shotgun sequence of Cerasibacillus quisquiliarum NBRC 102429.</title>
        <authorList>
            <person name="Hosoyama A."/>
            <person name="Uohara A."/>
            <person name="Ohji S."/>
            <person name="Ichikawa N."/>
        </authorList>
    </citation>
    <scope>NUCLEOTIDE SEQUENCE [LARGE SCALE GENOMIC DNA]</scope>
    <source>
        <strain evidence="1 2">NBRC 102429</strain>
    </source>
</reference>
<proteinExistence type="predicted"/>
<sequence>MSEEKLSVSVLKNIHTSGAGYDVLRYIGLTDLLGPEKNTLIYFMGKNLARKFEIKTLGDVIFFFEQMGWGKLELIKEKRNRVLFSLLADSVAQRLHAKIKTDFLMEAGFLAEAMQQLKEIECECTVKTHDRIGKVEFTVFYTEKIEHH</sequence>
<accession>A0A511V2A7</accession>
<keyword evidence="2" id="KW-1185">Reference proteome</keyword>
<gene>
    <name evidence="1" type="ORF">CQU01_17000</name>
</gene>
<dbReference type="RefSeq" id="WP_146937685.1">
    <property type="nucleotide sequence ID" value="NZ_BJXW01000016.1"/>
</dbReference>
<dbReference type="EMBL" id="BJXW01000016">
    <property type="protein sequence ID" value="GEN31462.1"/>
    <property type="molecule type" value="Genomic_DNA"/>
</dbReference>
<name>A0A511V2A7_9BACI</name>
<comment type="caution">
    <text evidence="1">The sequence shown here is derived from an EMBL/GenBank/DDBJ whole genome shotgun (WGS) entry which is preliminary data.</text>
</comment>
<organism evidence="1 2">
    <name type="scientific">Cerasibacillus quisquiliarum</name>
    <dbReference type="NCBI Taxonomy" id="227865"/>
    <lineage>
        <taxon>Bacteria</taxon>
        <taxon>Bacillati</taxon>
        <taxon>Bacillota</taxon>
        <taxon>Bacilli</taxon>
        <taxon>Bacillales</taxon>
        <taxon>Bacillaceae</taxon>
        <taxon>Cerasibacillus</taxon>
    </lineage>
</organism>
<evidence type="ECO:0008006" key="3">
    <source>
        <dbReference type="Google" id="ProtNLM"/>
    </source>
</evidence>
<evidence type="ECO:0000313" key="1">
    <source>
        <dbReference type="EMBL" id="GEN31462.1"/>
    </source>
</evidence>
<evidence type="ECO:0000313" key="2">
    <source>
        <dbReference type="Proteomes" id="UP000321491"/>
    </source>
</evidence>
<dbReference type="OrthoDB" id="2965348at2"/>